<keyword evidence="13" id="KW-0456">Lyase</keyword>
<dbReference type="GO" id="GO:0035556">
    <property type="term" value="P:intracellular signal transduction"/>
    <property type="evidence" value="ECO:0007669"/>
    <property type="project" value="InterPro"/>
</dbReference>
<keyword evidence="5 18" id="KW-0812">Transmembrane</keyword>
<keyword evidence="17" id="KW-0802">TPR repeat</keyword>
<evidence type="ECO:0000256" key="11">
    <source>
        <dbReference type="ARBA" id="ARBA00022998"/>
    </source>
</evidence>
<keyword evidence="9" id="KW-0460">Magnesium</keyword>
<reference evidence="20 21" key="2">
    <citation type="journal article" date="2016" name="Int. J. Syst. Evol. Microbiol.">
        <title>Flavisolibacter tropicus sp. nov., isolated from tropical soil.</title>
        <authorList>
            <person name="Lee J.J."/>
            <person name="Kang M.S."/>
            <person name="Kim G.S."/>
            <person name="Lee C.S."/>
            <person name="Lim S."/>
            <person name="Lee J."/>
            <person name="Roh S.H."/>
            <person name="Kang H."/>
            <person name="Ha J.M."/>
            <person name="Bae S."/>
            <person name="Jung H.Y."/>
            <person name="Kim M.K."/>
        </authorList>
    </citation>
    <scope>NUCLEOTIDE SEQUENCE [LARGE SCALE GENOMIC DNA]</scope>
    <source>
        <strain evidence="20 21">LCS9</strain>
    </source>
</reference>
<dbReference type="Gene3D" id="3.30.70.1230">
    <property type="entry name" value="Nucleotide cyclase"/>
    <property type="match status" value="1"/>
</dbReference>
<dbReference type="PROSITE" id="PS50005">
    <property type="entry name" value="TPR"/>
    <property type="match status" value="1"/>
</dbReference>
<dbReference type="InterPro" id="IPR050401">
    <property type="entry name" value="Cyclic_nucleotide_synthase"/>
</dbReference>
<evidence type="ECO:0000256" key="12">
    <source>
        <dbReference type="ARBA" id="ARBA00023136"/>
    </source>
</evidence>
<dbReference type="EMBL" id="CP011390">
    <property type="protein sequence ID" value="ANE53284.1"/>
    <property type="molecule type" value="Genomic_DNA"/>
</dbReference>
<evidence type="ECO:0000256" key="13">
    <source>
        <dbReference type="ARBA" id="ARBA00023239"/>
    </source>
</evidence>
<dbReference type="Pfam" id="PF13424">
    <property type="entry name" value="TPR_12"/>
    <property type="match status" value="2"/>
</dbReference>
<evidence type="ECO:0000256" key="10">
    <source>
        <dbReference type="ARBA" id="ARBA00022989"/>
    </source>
</evidence>
<evidence type="ECO:0000256" key="18">
    <source>
        <dbReference type="SAM" id="Phobius"/>
    </source>
</evidence>
<evidence type="ECO:0000256" key="9">
    <source>
        <dbReference type="ARBA" id="ARBA00022842"/>
    </source>
</evidence>
<feature type="transmembrane region" description="Helical" evidence="18">
    <location>
        <begin position="380"/>
        <end position="400"/>
    </location>
</feature>
<dbReference type="Proteomes" id="UP000077177">
    <property type="component" value="Chromosome"/>
</dbReference>
<dbReference type="InterPro" id="IPR001054">
    <property type="entry name" value="A/G_cyclase"/>
</dbReference>
<keyword evidence="21" id="KW-1185">Reference proteome</keyword>
<comment type="catalytic activity">
    <reaction evidence="1">
        <text>ATP = 3',5'-cyclic AMP + diphosphate</text>
        <dbReference type="Rhea" id="RHEA:15389"/>
        <dbReference type="ChEBI" id="CHEBI:30616"/>
        <dbReference type="ChEBI" id="CHEBI:33019"/>
        <dbReference type="ChEBI" id="CHEBI:58165"/>
        <dbReference type="EC" id="4.6.1.1"/>
    </reaction>
</comment>
<sequence>MCSFPQFVNGQTKEYTTQDTVKINDWLAKSKELINTNPDSALLLSKQARELANQKGFQKGEAIAFKNIGLVYLNQGKFLDAIHNWTQSKEIFQATNDLIGVSNILNNIGVIYSIQGDYQNALKCYLESLKFAEQTSDKTRILYAMNNIGGTYSLKRETYDKALFYYLKALPLAEEVKDTNSIGTTAVNIGEVYANQGNSTKALFYFDKSLAIYKASKNNENIPYAYNAIAKEYKKQGKFDLALNYHTQALNTAQKAENKLYVVQSLLGLANTYTAKKEPTIALSYFKQAESIGRHINARDELKDIYNGMAATFASTKHFDEAFRYQSLYTDIKDTLYNIETDKKLASMQFDFDLQKKQGEINLLTKDKILQESELRRQKLFKNALTIGLVLVFLIAFIIFRNYKAKVRINKILDKQKAEIEHLLLNILPAEVAKELQNEGQATPRNYDTVSVLFTDFKGFTSLAEKMTPQELVQELNACFMAFDDIIERNHLEKIKTIGDSYMCAGGIPSPDPDHAYNIIKASLEMQQYITHRNQGRLALGLEPWDVRIGIHAGPIVAGVVGKKKYAYDIWGSTVNIASRMESNGAPGQVNVSESFYNLIKDRYECSYRGKIYAKNVGEIDMYFVNQQPVFAPGQTPNAETLLQ</sequence>
<dbReference type="SUPFAM" id="SSF48452">
    <property type="entry name" value="TPR-like"/>
    <property type="match status" value="2"/>
</dbReference>
<evidence type="ECO:0000256" key="8">
    <source>
        <dbReference type="ARBA" id="ARBA00022840"/>
    </source>
</evidence>
<comment type="subunit">
    <text evidence="16">Homodimer. Can also exist as monomer.</text>
</comment>
<evidence type="ECO:0000256" key="15">
    <source>
        <dbReference type="ARBA" id="ARBA00032637"/>
    </source>
</evidence>
<comment type="subcellular location">
    <subcellularLocation>
        <location evidence="2">Membrane</location>
    </subcellularLocation>
</comment>
<dbReference type="InterPro" id="IPR011990">
    <property type="entry name" value="TPR-like_helical_dom_sf"/>
</dbReference>
<dbReference type="CDD" id="cd07302">
    <property type="entry name" value="CHD"/>
    <property type="match status" value="1"/>
</dbReference>
<evidence type="ECO:0000256" key="16">
    <source>
        <dbReference type="ARBA" id="ARBA00064436"/>
    </source>
</evidence>
<reference evidence="21" key="1">
    <citation type="submission" date="2015-01" db="EMBL/GenBank/DDBJ databases">
        <title>Flavisolibacter sp./LCS9/ whole genome sequencing.</title>
        <authorList>
            <person name="Kim M.K."/>
            <person name="Srinivasan S."/>
            <person name="Lee J.-J."/>
        </authorList>
    </citation>
    <scope>NUCLEOTIDE SEQUENCE [LARGE SCALE GENOMIC DNA]</scope>
    <source>
        <strain evidence="21">LCS9</strain>
    </source>
</reference>
<dbReference type="GO" id="GO:0004016">
    <property type="term" value="F:adenylate cyclase activity"/>
    <property type="evidence" value="ECO:0007669"/>
    <property type="project" value="UniProtKB-EC"/>
</dbReference>
<dbReference type="GO" id="GO:0005886">
    <property type="term" value="C:plasma membrane"/>
    <property type="evidence" value="ECO:0007669"/>
    <property type="project" value="UniProtKB-ARBA"/>
</dbReference>
<evidence type="ECO:0000259" key="19">
    <source>
        <dbReference type="PROSITE" id="PS50125"/>
    </source>
</evidence>
<keyword evidence="6" id="KW-0479">Metal-binding</keyword>
<dbReference type="SUPFAM" id="SSF55073">
    <property type="entry name" value="Nucleotide cyclase"/>
    <property type="match status" value="1"/>
</dbReference>
<proteinExistence type="predicted"/>
<keyword evidence="8" id="KW-0067">ATP-binding</keyword>
<dbReference type="SMART" id="SM00028">
    <property type="entry name" value="TPR"/>
    <property type="match status" value="6"/>
</dbReference>
<evidence type="ECO:0000256" key="2">
    <source>
        <dbReference type="ARBA" id="ARBA00004370"/>
    </source>
</evidence>
<dbReference type="PANTHER" id="PTHR11920">
    <property type="entry name" value="GUANYLYL CYCLASE"/>
    <property type="match status" value="1"/>
</dbReference>
<dbReference type="Pfam" id="PF00211">
    <property type="entry name" value="Guanylate_cyc"/>
    <property type="match status" value="1"/>
</dbReference>
<dbReference type="KEGG" id="fla:SY85_03135"/>
<keyword evidence="7" id="KW-0547">Nucleotide-binding</keyword>
<feature type="domain" description="Guanylate cyclase" evidence="19">
    <location>
        <begin position="451"/>
        <end position="582"/>
    </location>
</feature>
<evidence type="ECO:0000256" key="6">
    <source>
        <dbReference type="ARBA" id="ARBA00022723"/>
    </source>
</evidence>
<dbReference type="PROSITE" id="PS50125">
    <property type="entry name" value="GUANYLATE_CYCLASE_2"/>
    <property type="match status" value="1"/>
</dbReference>
<evidence type="ECO:0000256" key="5">
    <source>
        <dbReference type="ARBA" id="ARBA00022692"/>
    </source>
</evidence>
<gene>
    <name evidence="20" type="ORF">SY85_03135</name>
</gene>
<evidence type="ECO:0000256" key="7">
    <source>
        <dbReference type="ARBA" id="ARBA00022741"/>
    </source>
</evidence>
<dbReference type="InterPro" id="IPR019734">
    <property type="entry name" value="TPR_rpt"/>
</dbReference>
<evidence type="ECO:0000256" key="4">
    <source>
        <dbReference type="ARBA" id="ARBA00021420"/>
    </source>
</evidence>
<feature type="repeat" description="TPR" evidence="17">
    <location>
        <begin position="102"/>
        <end position="135"/>
    </location>
</feature>
<dbReference type="PATRIC" id="fig|1492898.3.peg.687"/>
<evidence type="ECO:0000256" key="1">
    <source>
        <dbReference type="ARBA" id="ARBA00001593"/>
    </source>
</evidence>
<dbReference type="STRING" id="1492898.SY85_03135"/>
<keyword evidence="11" id="KW-0115">cAMP biosynthesis</keyword>
<evidence type="ECO:0000256" key="3">
    <source>
        <dbReference type="ARBA" id="ARBA00012201"/>
    </source>
</evidence>
<evidence type="ECO:0000256" key="14">
    <source>
        <dbReference type="ARBA" id="ARBA00032597"/>
    </source>
</evidence>
<dbReference type="FunFam" id="3.30.70.1230:FF:000033">
    <property type="entry name" value="Adenylate cyclase"/>
    <property type="match status" value="1"/>
</dbReference>
<organism evidence="20 21">
    <name type="scientific">Flavisolibacter tropicus</name>
    <dbReference type="NCBI Taxonomy" id="1492898"/>
    <lineage>
        <taxon>Bacteria</taxon>
        <taxon>Pseudomonadati</taxon>
        <taxon>Bacteroidota</taxon>
        <taxon>Chitinophagia</taxon>
        <taxon>Chitinophagales</taxon>
        <taxon>Chitinophagaceae</taxon>
        <taxon>Flavisolibacter</taxon>
    </lineage>
</organism>
<keyword evidence="10 18" id="KW-1133">Transmembrane helix</keyword>
<dbReference type="AlphaFoldDB" id="A0A172U2C4"/>
<dbReference type="InterPro" id="IPR029787">
    <property type="entry name" value="Nucleotide_cyclase"/>
</dbReference>
<dbReference type="Gene3D" id="1.25.40.10">
    <property type="entry name" value="Tetratricopeptide repeat domain"/>
    <property type="match status" value="2"/>
</dbReference>
<protein>
    <recommendedName>
        <fullName evidence="4">Adenylate cyclase</fullName>
        <ecNumber evidence="3">4.6.1.1</ecNumber>
    </recommendedName>
    <alternativeName>
        <fullName evidence="14">ATP pyrophosphate-lyase</fullName>
    </alternativeName>
    <alternativeName>
        <fullName evidence="15">Adenylyl cyclase</fullName>
    </alternativeName>
</protein>
<dbReference type="SMART" id="SM00044">
    <property type="entry name" value="CYCc"/>
    <property type="match status" value="1"/>
</dbReference>
<keyword evidence="12 18" id="KW-0472">Membrane</keyword>
<dbReference type="PANTHER" id="PTHR11920:SF335">
    <property type="entry name" value="GUANYLATE CYCLASE"/>
    <property type="match status" value="1"/>
</dbReference>
<evidence type="ECO:0000256" key="17">
    <source>
        <dbReference type="PROSITE-ProRule" id="PRU00339"/>
    </source>
</evidence>
<dbReference type="GO" id="GO:0005524">
    <property type="term" value="F:ATP binding"/>
    <property type="evidence" value="ECO:0007669"/>
    <property type="project" value="UniProtKB-KW"/>
</dbReference>
<dbReference type="GO" id="GO:0006171">
    <property type="term" value="P:cAMP biosynthetic process"/>
    <property type="evidence" value="ECO:0007669"/>
    <property type="project" value="UniProtKB-KW"/>
</dbReference>
<name>A0A172U2C4_9BACT</name>
<accession>A0A172U2C4</accession>
<dbReference type="EC" id="4.6.1.1" evidence="3"/>
<evidence type="ECO:0000313" key="20">
    <source>
        <dbReference type="EMBL" id="ANE53284.1"/>
    </source>
</evidence>
<evidence type="ECO:0000313" key="21">
    <source>
        <dbReference type="Proteomes" id="UP000077177"/>
    </source>
</evidence>
<dbReference type="GO" id="GO:0046872">
    <property type="term" value="F:metal ion binding"/>
    <property type="evidence" value="ECO:0007669"/>
    <property type="project" value="UniProtKB-KW"/>
</dbReference>